<dbReference type="GO" id="GO:0004726">
    <property type="term" value="F:non-membrane spanning protein tyrosine phosphatase activity"/>
    <property type="evidence" value="ECO:0007669"/>
    <property type="project" value="InterPro"/>
</dbReference>
<evidence type="ECO:0000256" key="3">
    <source>
        <dbReference type="ARBA" id="ARBA00012646"/>
    </source>
</evidence>
<comment type="subcellular location">
    <subcellularLocation>
        <location evidence="1 11">Cytoplasm</location>
    </subcellularLocation>
</comment>
<evidence type="ECO:0000256" key="5">
    <source>
        <dbReference type="ARBA" id="ARBA00017603"/>
    </source>
</evidence>
<evidence type="ECO:0000256" key="1">
    <source>
        <dbReference type="ARBA" id="ARBA00004496"/>
    </source>
</evidence>
<dbReference type="Proteomes" id="UP000694429">
    <property type="component" value="Chromosome 4"/>
</dbReference>
<dbReference type="SMART" id="SM00226">
    <property type="entry name" value="LMWPc"/>
    <property type="match status" value="1"/>
</dbReference>
<evidence type="ECO:0000256" key="4">
    <source>
        <dbReference type="ARBA" id="ARBA00013064"/>
    </source>
</evidence>
<dbReference type="InterPro" id="IPR017867">
    <property type="entry name" value="Tyr_phospatase_low_mol_wt"/>
</dbReference>
<evidence type="ECO:0000256" key="9">
    <source>
        <dbReference type="ARBA" id="ARBA00032347"/>
    </source>
</evidence>
<keyword evidence="7 11" id="KW-0378">Hydrolase</keyword>
<dbReference type="InterPro" id="IPR002115">
    <property type="entry name" value="Tyr_Pase_low_mol_wt_mml"/>
</dbReference>
<reference evidence="13" key="2">
    <citation type="submission" date="2025-08" db="UniProtKB">
        <authorList>
            <consortium name="Ensembl"/>
        </authorList>
    </citation>
    <scope>IDENTIFICATION</scope>
</reference>
<evidence type="ECO:0000256" key="10">
    <source>
        <dbReference type="ARBA" id="ARBA00033695"/>
    </source>
</evidence>
<dbReference type="SUPFAM" id="SSF52788">
    <property type="entry name" value="Phosphotyrosine protein phosphatases I"/>
    <property type="match status" value="1"/>
</dbReference>
<feature type="domain" description="Phosphotyrosine protein phosphatase I" evidence="12">
    <location>
        <begin position="11"/>
        <end position="146"/>
    </location>
</feature>
<protein>
    <recommendedName>
        <fullName evidence="5 11">Low molecular weight phosphotyrosine protein phosphatase</fullName>
        <shortName evidence="11">LMW-PTP</shortName>
        <shortName evidence="11">LMW-PTPase</shortName>
        <ecNumber evidence="3 11">3.1.3.2</ecNumber>
        <ecNumber evidence="4 11">3.1.3.48</ecNumber>
    </recommendedName>
    <alternativeName>
        <fullName evidence="9 11">Low molecular weight cytosolic acid phosphatase</fullName>
    </alternativeName>
</protein>
<dbReference type="PANTHER" id="PTHR11717">
    <property type="entry name" value="LOW MOLECULAR WEIGHT PROTEIN TYROSINE PHOSPHATASE"/>
    <property type="match status" value="1"/>
</dbReference>
<evidence type="ECO:0000259" key="12">
    <source>
        <dbReference type="SMART" id="SM00226"/>
    </source>
</evidence>
<proteinExistence type="inferred from homology"/>
<comment type="catalytic activity">
    <reaction evidence="10">
        <text>a phosphate monoester + H2O = an alcohol + phosphate</text>
        <dbReference type="Rhea" id="RHEA:15017"/>
        <dbReference type="ChEBI" id="CHEBI:15377"/>
        <dbReference type="ChEBI" id="CHEBI:30879"/>
        <dbReference type="ChEBI" id="CHEBI:43474"/>
        <dbReference type="ChEBI" id="CHEBI:67140"/>
        <dbReference type="EC" id="3.1.3.2"/>
    </reaction>
    <physiologicalReaction direction="left-to-right" evidence="10">
        <dbReference type="Rhea" id="RHEA:15018"/>
    </physiologicalReaction>
</comment>
<evidence type="ECO:0000256" key="11">
    <source>
        <dbReference type="RuleBase" id="RU368115"/>
    </source>
</evidence>
<dbReference type="PANTHER" id="PTHR11717:SF34">
    <property type="entry name" value="LOW MOLECULAR WEIGHT PHOSPHOTYROSINE PROTEIN PHOSPHATASE"/>
    <property type="match status" value="1"/>
</dbReference>
<reference evidence="13" key="1">
    <citation type="submission" date="2019-03" db="EMBL/GenBank/DDBJ databases">
        <authorList>
            <person name="Warren W.C."/>
            <person name="Johnson G.S."/>
        </authorList>
    </citation>
    <scope>NUCLEOTIDE SEQUENCE [LARGE SCALE GENOMIC DNA]</scope>
    <source>
        <strain evidence="13">Basenji</strain>
    </source>
</reference>
<comment type="similarity">
    <text evidence="2 11">Belongs to the low molecular weight phosphotyrosine protein phosphatase family.</text>
</comment>
<evidence type="ECO:0000256" key="7">
    <source>
        <dbReference type="ARBA" id="ARBA00022801"/>
    </source>
</evidence>
<dbReference type="AlphaFoldDB" id="A0A8C0NLK1"/>
<dbReference type="GO" id="GO:0003993">
    <property type="term" value="F:acid phosphatase activity"/>
    <property type="evidence" value="ECO:0007669"/>
    <property type="project" value="UniProtKB-UniRule"/>
</dbReference>
<dbReference type="Gene3D" id="3.40.50.2300">
    <property type="match status" value="1"/>
</dbReference>
<dbReference type="PRINTS" id="PR00720">
    <property type="entry name" value="MAMMALPTPASE"/>
</dbReference>
<dbReference type="InterPro" id="IPR036196">
    <property type="entry name" value="Ptyr_pPase_sf"/>
</dbReference>
<organism evidence="13 14">
    <name type="scientific">Canis lupus familiaris</name>
    <name type="common">Dog</name>
    <name type="synonym">Canis familiaris</name>
    <dbReference type="NCBI Taxonomy" id="9615"/>
    <lineage>
        <taxon>Eukaryota</taxon>
        <taxon>Metazoa</taxon>
        <taxon>Chordata</taxon>
        <taxon>Craniata</taxon>
        <taxon>Vertebrata</taxon>
        <taxon>Euteleostomi</taxon>
        <taxon>Mammalia</taxon>
        <taxon>Eutheria</taxon>
        <taxon>Laurasiatheria</taxon>
        <taxon>Carnivora</taxon>
        <taxon>Caniformia</taxon>
        <taxon>Canidae</taxon>
        <taxon>Canis</taxon>
    </lineage>
</organism>
<evidence type="ECO:0000256" key="6">
    <source>
        <dbReference type="ARBA" id="ARBA00022490"/>
    </source>
</evidence>
<dbReference type="EC" id="3.1.3.2" evidence="3 11"/>
<dbReference type="Pfam" id="PF01451">
    <property type="entry name" value="LMWPc"/>
    <property type="match status" value="1"/>
</dbReference>
<keyword evidence="6 11" id="KW-0963">Cytoplasm</keyword>
<dbReference type="InterPro" id="IPR023485">
    <property type="entry name" value="Ptyr_pPase"/>
</dbReference>
<evidence type="ECO:0000256" key="2">
    <source>
        <dbReference type="ARBA" id="ARBA00011063"/>
    </source>
</evidence>
<dbReference type="GO" id="GO:0005737">
    <property type="term" value="C:cytoplasm"/>
    <property type="evidence" value="ECO:0007669"/>
    <property type="project" value="UniProtKB-SubCell"/>
</dbReference>
<dbReference type="EC" id="3.1.3.48" evidence="4 11"/>
<dbReference type="InterPro" id="IPR050438">
    <property type="entry name" value="LMW_PTPase"/>
</dbReference>
<evidence type="ECO:0000313" key="14">
    <source>
        <dbReference type="Proteomes" id="UP000694429"/>
    </source>
</evidence>
<dbReference type="PRINTS" id="PR00719">
    <property type="entry name" value="LMWPTPASE"/>
</dbReference>
<keyword evidence="8 11" id="KW-0904">Protein phosphatase</keyword>
<name>A0A8C0NLK1_CANLF</name>
<comment type="function">
    <text evidence="11">Acts on tyrosine phosphorylated proteins, low-MW aryl phosphates and natural and synthetic acyl phosphates.</text>
</comment>
<accession>A0A8C0NLK1</accession>
<comment type="catalytic activity">
    <reaction evidence="11">
        <text>O-phospho-L-tyrosyl-[protein] + H2O = L-tyrosyl-[protein] + phosphate</text>
        <dbReference type="Rhea" id="RHEA:10684"/>
        <dbReference type="Rhea" id="RHEA-COMP:10136"/>
        <dbReference type="Rhea" id="RHEA-COMP:20101"/>
        <dbReference type="ChEBI" id="CHEBI:15377"/>
        <dbReference type="ChEBI" id="CHEBI:43474"/>
        <dbReference type="ChEBI" id="CHEBI:46858"/>
        <dbReference type="ChEBI" id="CHEBI:61978"/>
        <dbReference type="EC" id="3.1.3.48"/>
    </reaction>
</comment>
<evidence type="ECO:0000313" key="13">
    <source>
        <dbReference type="Ensembl" id="ENSCAFP00030026430.1"/>
    </source>
</evidence>
<dbReference type="Ensembl" id="ENSCAFT00030030309.1">
    <property type="protein sequence ID" value="ENSCAFP00030026430.1"/>
    <property type="gene ID" value="ENSCAFG00030016427.1"/>
</dbReference>
<sequence>MQEKVLLNILKSVAIAVLGNICQSLTPEKIFKKLVTDQNVLGNWRVHSAATSMHKIESPPVSRAQLQKKHDTPMNHTVQAGYQEDCAIFDYILCMDESNLRDLNRKSMQGKNGKAKMEPLRNPYYVSDSKLKTVYQQCVRCSVLDKVR</sequence>
<evidence type="ECO:0000256" key="8">
    <source>
        <dbReference type="ARBA" id="ARBA00022912"/>
    </source>
</evidence>